<evidence type="ECO:0000313" key="2">
    <source>
        <dbReference type="Proteomes" id="UP001596472"/>
    </source>
</evidence>
<keyword evidence="2" id="KW-1185">Reference proteome</keyword>
<reference evidence="2" key="1">
    <citation type="journal article" date="2019" name="Int. J. Syst. Evol. Microbiol.">
        <title>The Global Catalogue of Microorganisms (GCM) 10K type strain sequencing project: providing services to taxonomists for standard genome sequencing and annotation.</title>
        <authorList>
            <consortium name="The Broad Institute Genomics Platform"/>
            <consortium name="The Broad Institute Genome Sequencing Center for Infectious Disease"/>
            <person name="Wu L."/>
            <person name="Ma J."/>
        </authorList>
    </citation>
    <scope>NUCLEOTIDE SEQUENCE [LARGE SCALE GENOMIC DNA]</scope>
    <source>
        <strain evidence="2">CGMCC 4.1467</strain>
    </source>
</reference>
<comment type="caution">
    <text evidence="1">The sequence shown here is derived from an EMBL/GenBank/DDBJ whole genome shotgun (WGS) entry which is preliminary data.</text>
</comment>
<sequence length="274" mass="30247">MGYYLSEPAPSKSDPTAKDRVWGFVAESDLANLESRPAARQLHRENYGESWKTASGIPLWPSRDPIGERGGMNLYGMIENDAVNLWDFMGLLSPHMAYPTTGYNPSSGDDDDSSCECPEDVGNQKNLRFRVLTLTYHGSEFEVKDPASTIGDVVRDHLDKAKNPKKPDISEKRDVQKKLDDIADDISKAGKWAKLAQEIGSGVPIMEIRVRIQGDLCFEESEEGSTGYAWKTIEGNGIREGLGFQLMSEPEKYADALFGASIDAANDHSAQLPK</sequence>
<proteinExistence type="predicted"/>
<name>A0ABW2LDJ7_9BACT</name>
<protein>
    <submittedName>
        <fullName evidence="1">Uncharacterized protein</fullName>
    </submittedName>
</protein>
<gene>
    <name evidence="1" type="ORF">ACFQY0_20795</name>
</gene>
<accession>A0ABW2LDJ7</accession>
<dbReference type="Proteomes" id="UP001596472">
    <property type="component" value="Unassembled WGS sequence"/>
</dbReference>
<organism evidence="1 2">
    <name type="scientific">Haloferula chungangensis</name>
    <dbReference type="NCBI Taxonomy" id="1048331"/>
    <lineage>
        <taxon>Bacteria</taxon>
        <taxon>Pseudomonadati</taxon>
        <taxon>Verrucomicrobiota</taxon>
        <taxon>Verrucomicrobiia</taxon>
        <taxon>Verrucomicrobiales</taxon>
        <taxon>Verrucomicrobiaceae</taxon>
        <taxon>Haloferula</taxon>
    </lineage>
</organism>
<dbReference type="EMBL" id="JBHTBS010000027">
    <property type="protein sequence ID" value="MFC7339635.1"/>
    <property type="molecule type" value="Genomic_DNA"/>
</dbReference>
<dbReference type="RefSeq" id="WP_379716828.1">
    <property type="nucleotide sequence ID" value="NZ_JBHTBS010000027.1"/>
</dbReference>
<evidence type="ECO:0000313" key="1">
    <source>
        <dbReference type="EMBL" id="MFC7339635.1"/>
    </source>
</evidence>